<keyword evidence="2" id="KW-1185">Reference proteome</keyword>
<proteinExistence type="predicted"/>
<accession>A0ABP5A1H6</accession>
<comment type="caution">
    <text evidence="1">The sequence shown here is derived from an EMBL/GenBank/DDBJ whole genome shotgun (WGS) entry which is preliminary data.</text>
</comment>
<evidence type="ECO:0000313" key="1">
    <source>
        <dbReference type="EMBL" id="GAA1895659.1"/>
    </source>
</evidence>
<organism evidence="1 2">
    <name type="scientific">Streptomyces sodiiphilus</name>
    <dbReference type="NCBI Taxonomy" id="226217"/>
    <lineage>
        <taxon>Bacteria</taxon>
        <taxon>Bacillati</taxon>
        <taxon>Actinomycetota</taxon>
        <taxon>Actinomycetes</taxon>
        <taxon>Kitasatosporales</taxon>
        <taxon>Streptomycetaceae</taxon>
        <taxon>Streptomyces</taxon>
    </lineage>
</organism>
<reference evidence="2" key="1">
    <citation type="journal article" date="2019" name="Int. J. Syst. Evol. Microbiol.">
        <title>The Global Catalogue of Microorganisms (GCM) 10K type strain sequencing project: providing services to taxonomists for standard genome sequencing and annotation.</title>
        <authorList>
            <consortium name="The Broad Institute Genomics Platform"/>
            <consortium name="The Broad Institute Genome Sequencing Center for Infectious Disease"/>
            <person name="Wu L."/>
            <person name="Ma J."/>
        </authorList>
    </citation>
    <scope>NUCLEOTIDE SEQUENCE [LARGE SCALE GENOMIC DNA]</scope>
    <source>
        <strain evidence="2">JCM 13581</strain>
    </source>
</reference>
<name>A0ABP5A1H6_9ACTN</name>
<evidence type="ECO:0008006" key="3">
    <source>
        <dbReference type="Google" id="ProtNLM"/>
    </source>
</evidence>
<dbReference type="RefSeq" id="WP_344258003.1">
    <property type="nucleotide sequence ID" value="NZ_BAAAMJ010000002.1"/>
</dbReference>
<dbReference type="EMBL" id="BAAAMJ010000002">
    <property type="protein sequence ID" value="GAA1895659.1"/>
    <property type="molecule type" value="Genomic_DNA"/>
</dbReference>
<dbReference type="Proteomes" id="UP001501303">
    <property type="component" value="Unassembled WGS sequence"/>
</dbReference>
<gene>
    <name evidence="1" type="ORF">GCM10009716_02160</name>
</gene>
<protein>
    <recommendedName>
        <fullName evidence="3">GNAT family N-acetyltransferase</fullName>
    </recommendedName>
</protein>
<sequence>MRHVVIRTALEPDDRAAVGQIATVFSLWQQSGADVGELAPPGAGWVQPGTGGAVSVYATDSSLLLANVEF</sequence>
<evidence type="ECO:0000313" key="2">
    <source>
        <dbReference type="Proteomes" id="UP001501303"/>
    </source>
</evidence>